<organism evidence="10">
    <name type="scientific">Acyrthosiphon pisum</name>
    <name type="common">Pea aphid</name>
    <dbReference type="NCBI Taxonomy" id="7029"/>
    <lineage>
        <taxon>Eukaryota</taxon>
        <taxon>Metazoa</taxon>
        <taxon>Ecdysozoa</taxon>
        <taxon>Arthropoda</taxon>
        <taxon>Hexapoda</taxon>
        <taxon>Insecta</taxon>
        <taxon>Pterygota</taxon>
        <taxon>Neoptera</taxon>
        <taxon>Paraneoptera</taxon>
        <taxon>Hemiptera</taxon>
        <taxon>Sternorrhyncha</taxon>
        <taxon>Aphidomorpha</taxon>
        <taxon>Aphidoidea</taxon>
        <taxon>Aphididae</taxon>
        <taxon>Macrosiphini</taxon>
        <taxon>Acyrthosiphon</taxon>
    </lineage>
</organism>
<dbReference type="PROSITE" id="PS50893">
    <property type="entry name" value="ABC_TRANSPORTER_2"/>
    <property type="match status" value="1"/>
</dbReference>
<dbReference type="PANTHER" id="PTHR43166">
    <property type="entry name" value="AMINO ACID IMPORT ATP-BINDING PROTEIN"/>
    <property type="match status" value="1"/>
</dbReference>
<dbReference type="InterPro" id="IPR027417">
    <property type="entry name" value="P-loop_NTPase"/>
</dbReference>
<evidence type="ECO:0000313" key="10">
    <source>
        <dbReference type="EnsemblMetazoa" id="XP_016664409.1"/>
    </source>
</evidence>
<evidence type="ECO:0000256" key="1">
    <source>
        <dbReference type="ARBA" id="ARBA00004651"/>
    </source>
</evidence>
<evidence type="ECO:0000256" key="8">
    <source>
        <dbReference type="SAM" id="Phobius"/>
    </source>
</evidence>
<feature type="transmembrane region" description="Helical" evidence="8">
    <location>
        <begin position="60"/>
        <end position="79"/>
    </location>
</feature>
<name>A0A8R2HC96_ACYPI</name>
<dbReference type="InterPro" id="IPR050086">
    <property type="entry name" value="MetN_ABC_transporter-like"/>
</dbReference>
<dbReference type="Gene3D" id="3.40.50.300">
    <property type="entry name" value="P-loop containing nucleotide triphosphate hydrolases"/>
    <property type="match status" value="1"/>
</dbReference>
<dbReference type="InterPro" id="IPR035906">
    <property type="entry name" value="MetI-like_sf"/>
</dbReference>
<dbReference type="AlphaFoldDB" id="A0A8R2HC96"/>
<evidence type="ECO:0000256" key="4">
    <source>
        <dbReference type="ARBA" id="ARBA00022475"/>
    </source>
</evidence>
<dbReference type="Pfam" id="PF00005">
    <property type="entry name" value="ABC_tran"/>
    <property type="match status" value="1"/>
</dbReference>
<evidence type="ECO:0000256" key="6">
    <source>
        <dbReference type="ARBA" id="ARBA00022989"/>
    </source>
</evidence>
<evidence type="ECO:0000256" key="5">
    <source>
        <dbReference type="ARBA" id="ARBA00022692"/>
    </source>
</evidence>
<dbReference type="NCBIfam" id="TIGR01726">
    <property type="entry name" value="HEQRo_perm_3TM"/>
    <property type="match status" value="1"/>
</dbReference>
<keyword evidence="7 8" id="KW-0472">Membrane</keyword>
<dbReference type="PROSITE" id="PS00211">
    <property type="entry name" value="ABC_TRANSPORTER_1"/>
    <property type="match status" value="1"/>
</dbReference>
<dbReference type="SUPFAM" id="SSF52540">
    <property type="entry name" value="P-loop containing nucleoside triphosphate hydrolases"/>
    <property type="match status" value="1"/>
</dbReference>
<evidence type="ECO:0000256" key="2">
    <source>
        <dbReference type="ARBA" id="ARBA00005417"/>
    </source>
</evidence>
<keyword evidence="6 8" id="KW-1133">Transmembrane helix</keyword>
<dbReference type="Gene3D" id="1.10.3720.10">
    <property type="entry name" value="MetI-like"/>
    <property type="match status" value="1"/>
</dbReference>
<comment type="similarity">
    <text evidence="2">Belongs to the ABC transporter superfamily.</text>
</comment>
<dbReference type="InterPro" id="IPR003439">
    <property type="entry name" value="ABC_transporter-like_ATP-bd"/>
</dbReference>
<dbReference type="GO" id="GO:0005524">
    <property type="term" value="F:ATP binding"/>
    <property type="evidence" value="ECO:0007669"/>
    <property type="project" value="InterPro"/>
</dbReference>
<dbReference type="InterPro" id="IPR017871">
    <property type="entry name" value="ABC_transporter-like_CS"/>
</dbReference>
<evidence type="ECO:0000256" key="7">
    <source>
        <dbReference type="ARBA" id="ARBA00023136"/>
    </source>
</evidence>
<keyword evidence="4" id="KW-1003">Cell membrane</keyword>
<keyword evidence="3" id="KW-0813">Transport</keyword>
<accession>A0A8R2HC96</accession>
<reference evidence="10" key="1">
    <citation type="submission" date="2022-06" db="UniProtKB">
        <authorList>
            <consortium name="EnsemblMetazoa"/>
        </authorList>
    </citation>
    <scope>IDENTIFICATION</scope>
</reference>
<dbReference type="PANTHER" id="PTHR43166:SF4">
    <property type="entry name" value="PHOSPHONATES IMPORT ATP-BINDING PROTEIN PHNC"/>
    <property type="match status" value="1"/>
</dbReference>
<protein>
    <recommendedName>
        <fullName evidence="9">ABC transporter domain-containing protein</fullName>
    </recommendedName>
</protein>
<dbReference type="InterPro" id="IPR010065">
    <property type="entry name" value="AA_ABC_transptr_permease_3TM"/>
</dbReference>
<sequence>MALDFSSVITGHYGQMIVDGTVVTLELALGAWLLAMVLALLLVVVRLTENRLAVGLVKAYVSYHRNVPTLIQLMMWYFAIPTLLPESLQMMIVDYNAEFLFSLIALGLCQIVFDGTDIHGSSTRLNHLRTRIGFVFQSFNLFPHVSVAENIMMSPMKVLGVKRAEARKQAGELLERVGLSHKADAYPAQLSGGQQQRVAIARALAMKPPVMLFDEPTSALDPEMVGEVLSVMRSLAQEGMTMMCVTHEMNFAREVADTIWFMDQGQILEKSTPEKFFTQPQHPRAQRFLSDLRSH</sequence>
<dbReference type="GO" id="GO:0022857">
    <property type="term" value="F:transmembrane transporter activity"/>
    <property type="evidence" value="ECO:0007669"/>
    <property type="project" value="InterPro"/>
</dbReference>
<dbReference type="EnsemblMetazoa" id="XM_016808920.1">
    <property type="protein sequence ID" value="XP_016664409.1"/>
    <property type="gene ID" value="LOC107885302"/>
</dbReference>
<comment type="subcellular location">
    <subcellularLocation>
        <location evidence="1">Cell membrane</location>
        <topology evidence="1">Multi-pass membrane protein</topology>
    </subcellularLocation>
</comment>
<feature type="domain" description="ABC transporter" evidence="9">
    <location>
        <begin position="22"/>
        <end position="289"/>
    </location>
</feature>
<dbReference type="SUPFAM" id="SSF161098">
    <property type="entry name" value="MetI-like"/>
    <property type="match status" value="1"/>
</dbReference>
<proteinExistence type="inferred from homology"/>
<dbReference type="GO" id="GO:0016887">
    <property type="term" value="F:ATP hydrolysis activity"/>
    <property type="evidence" value="ECO:0007669"/>
    <property type="project" value="InterPro"/>
</dbReference>
<feature type="transmembrane region" description="Helical" evidence="8">
    <location>
        <begin position="29"/>
        <end position="48"/>
    </location>
</feature>
<evidence type="ECO:0000259" key="9">
    <source>
        <dbReference type="PROSITE" id="PS50893"/>
    </source>
</evidence>
<keyword evidence="5 8" id="KW-0812">Transmembrane</keyword>
<evidence type="ECO:0000256" key="3">
    <source>
        <dbReference type="ARBA" id="ARBA00022448"/>
    </source>
</evidence>
<dbReference type="GO" id="GO:0043190">
    <property type="term" value="C:ATP-binding cassette (ABC) transporter complex"/>
    <property type="evidence" value="ECO:0007669"/>
    <property type="project" value="InterPro"/>
</dbReference>